<gene>
    <name evidence="2" type="ORF">BIN_B_04298</name>
    <name evidence="1" type="ORF">NIIDMKKI_28430</name>
</gene>
<name>A0A653F5A9_MYCKA</name>
<sequence length="119" mass="12943">MYTPLVIVPDAGVVNGLLTQFDINMRGHGVFKHLSPQVYAPGIVPISDIQLLEGMVDFAEKYGGNPDMIELIAKWRTGASKYGLAALQLYLGVVGYPFLPVGDHVVKTSNKVMKLLDAK</sequence>
<dbReference type="EMBL" id="LR589362">
    <property type="protein sequence ID" value="VTP04196.1"/>
    <property type="molecule type" value="Genomic_DNA"/>
</dbReference>
<dbReference type="AlphaFoldDB" id="A0A653F5A9"/>
<accession>A0A653F5A9</accession>
<evidence type="ECO:0000313" key="3">
    <source>
        <dbReference type="Proteomes" id="UP000516380"/>
    </source>
</evidence>
<organism evidence="2">
    <name type="scientific">Mycobacterium kansasii</name>
    <dbReference type="NCBI Taxonomy" id="1768"/>
    <lineage>
        <taxon>Bacteria</taxon>
        <taxon>Bacillati</taxon>
        <taxon>Actinomycetota</taxon>
        <taxon>Actinomycetes</taxon>
        <taxon>Mycobacteriales</taxon>
        <taxon>Mycobacteriaceae</taxon>
        <taxon>Mycobacterium</taxon>
    </lineage>
</organism>
<reference evidence="2" key="1">
    <citation type="submission" date="2019-05" db="EMBL/GenBank/DDBJ databases">
        <authorList>
            <person name="Naeem R."/>
            <person name="Antony C."/>
            <person name="Guan Q."/>
        </authorList>
    </citation>
    <scope>NUCLEOTIDE SEQUENCE</scope>
    <source>
        <strain evidence="2">3</strain>
    </source>
</reference>
<dbReference type="EMBL" id="AP023343">
    <property type="protein sequence ID" value="BCI87637.1"/>
    <property type="molecule type" value="Genomic_DNA"/>
</dbReference>
<dbReference type="GeneID" id="71766150"/>
<evidence type="ECO:0000313" key="2">
    <source>
        <dbReference type="EMBL" id="VTP04196.1"/>
    </source>
</evidence>
<dbReference type="Proteomes" id="UP000516380">
    <property type="component" value="Chromosome"/>
</dbReference>
<reference evidence="1 3" key="2">
    <citation type="submission" date="2020-07" db="EMBL/GenBank/DDBJ databases">
        <title>Mycobacterium kansasii (former subtype) with zoonotic potential isolated from diseased indoor pet cat, Japan.</title>
        <authorList>
            <person name="Fukano H."/>
            <person name="Terazono T."/>
            <person name="Hoshino Y."/>
        </authorList>
    </citation>
    <scope>NUCLEOTIDE SEQUENCE [LARGE SCALE GENOMIC DNA]</scope>
    <source>
        <strain evidence="1 3">Kuro-I</strain>
    </source>
</reference>
<dbReference type="RefSeq" id="WP_023364792.1">
    <property type="nucleotide sequence ID" value="NZ_BLYZ01000002.1"/>
</dbReference>
<protein>
    <submittedName>
        <fullName evidence="2">Uncharacterized protein</fullName>
    </submittedName>
</protein>
<proteinExistence type="predicted"/>
<keyword evidence="3" id="KW-1185">Reference proteome</keyword>
<evidence type="ECO:0000313" key="1">
    <source>
        <dbReference type="EMBL" id="BCI87637.1"/>
    </source>
</evidence>